<feature type="domain" description="Phage conserved hypothetical protein C-terminal" evidence="2">
    <location>
        <begin position="160"/>
        <end position="232"/>
    </location>
</feature>
<evidence type="ECO:0000313" key="3">
    <source>
        <dbReference type="EMBL" id="MFD1928863.1"/>
    </source>
</evidence>
<name>A0ABW4SH50_9BACL</name>
<evidence type="ECO:0000256" key="1">
    <source>
        <dbReference type="SAM" id="MobiDB-lite"/>
    </source>
</evidence>
<keyword evidence="4" id="KW-1185">Reference proteome</keyword>
<reference evidence="4" key="1">
    <citation type="journal article" date="2019" name="Int. J. Syst. Evol. Microbiol.">
        <title>The Global Catalogue of Microorganisms (GCM) 10K type strain sequencing project: providing services to taxonomists for standard genome sequencing and annotation.</title>
        <authorList>
            <consortium name="The Broad Institute Genomics Platform"/>
            <consortium name="The Broad Institute Genome Sequencing Center for Infectious Disease"/>
            <person name="Wu L."/>
            <person name="Ma J."/>
        </authorList>
    </citation>
    <scope>NUCLEOTIDE SEQUENCE [LARGE SCALE GENOMIC DNA]</scope>
    <source>
        <strain evidence="4">CGMCC 4.7177</strain>
    </source>
</reference>
<evidence type="ECO:0000313" key="4">
    <source>
        <dbReference type="Proteomes" id="UP001597218"/>
    </source>
</evidence>
<comment type="caution">
    <text evidence="3">The sequence shown here is derived from an EMBL/GenBank/DDBJ whole genome shotgun (WGS) entry which is preliminary data.</text>
</comment>
<dbReference type="InterPro" id="IPR011741">
    <property type="entry name" value="Phg_2220_C"/>
</dbReference>
<gene>
    <name evidence="3" type="ORF">ACFSFY_12550</name>
</gene>
<proteinExistence type="predicted"/>
<dbReference type="Pfam" id="PF09524">
    <property type="entry name" value="Phg_2220_C"/>
    <property type="match status" value="1"/>
</dbReference>
<feature type="region of interest" description="Disordered" evidence="1">
    <location>
        <begin position="236"/>
        <end position="260"/>
    </location>
</feature>
<evidence type="ECO:0000259" key="2">
    <source>
        <dbReference type="Pfam" id="PF09524"/>
    </source>
</evidence>
<dbReference type="EMBL" id="JBHUGI010000032">
    <property type="protein sequence ID" value="MFD1928863.1"/>
    <property type="molecule type" value="Genomic_DNA"/>
</dbReference>
<accession>A0ABW4SH50</accession>
<dbReference type="RefSeq" id="WP_381538518.1">
    <property type="nucleotide sequence ID" value="NZ_JBHUGI010000032.1"/>
</dbReference>
<dbReference type="Proteomes" id="UP001597218">
    <property type="component" value="Unassembled WGS sequence"/>
</dbReference>
<organism evidence="3 4">
    <name type="scientific">Sporosarcina siberiensis</name>
    <dbReference type="NCBI Taxonomy" id="1365606"/>
    <lineage>
        <taxon>Bacteria</taxon>
        <taxon>Bacillati</taxon>
        <taxon>Bacillota</taxon>
        <taxon>Bacilli</taxon>
        <taxon>Bacillales</taxon>
        <taxon>Caryophanaceae</taxon>
        <taxon>Sporosarcina</taxon>
    </lineage>
</organism>
<protein>
    <submittedName>
        <fullName evidence="3">Conserved phage C-terminal domain-containing protein</fullName>
    </submittedName>
</protein>
<sequence>MKLLINEAPLQIIPSLAVQVGLNEAILLQQLHFRSLISQNHRSGYRWVYKTYDEWKTEEFPFWSVDTIKRTIRKLEKIGIIISTAEYNHMKMDKTKWYRIDYSSLHDLTLQNAPTAIANSAQDEMQIAPTLQGDLPSAITKEIKSIKKYTVENDPGVVSVIDYLNEKAQKDFQTTSKPTERLVKARYREGYNLEDFKKVIDWKVREWLNDPHWQKYLRPSTLFNATHFENYLEETRGGKIEESSSPKSFELDFSKGEVDV</sequence>
<dbReference type="NCBIfam" id="TIGR02220">
    <property type="entry name" value="phg_TIGR02220"/>
    <property type="match status" value="1"/>
</dbReference>